<organism evidence="1">
    <name type="scientific">Anopheles braziliensis</name>
    <dbReference type="NCBI Taxonomy" id="58242"/>
    <lineage>
        <taxon>Eukaryota</taxon>
        <taxon>Metazoa</taxon>
        <taxon>Ecdysozoa</taxon>
        <taxon>Arthropoda</taxon>
        <taxon>Hexapoda</taxon>
        <taxon>Insecta</taxon>
        <taxon>Pterygota</taxon>
        <taxon>Neoptera</taxon>
        <taxon>Endopterygota</taxon>
        <taxon>Diptera</taxon>
        <taxon>Nematocera</taxon>
        <taxon>Culicoidea</taxon>
        <taxon>Culicidae</taxon>
        <taxon>Anophelinae</taxon>
        <taxon>Anopheles</taxon>
    </lineage>
</organism>
<accession>A0A2M3ZRB2</accession>
<proteinExistence type="predicted"/>
<reference evidence="1" key="1">
    <citation type="submission" date="2018-01" db="EMBL/GenBank/DDBJ databases">
        <title>An insight into the sialome of Amazonian anophelines.</title>
        <authorList>
            <person name="Ribeiro J.M."/>
            <person name="Scarpassa V."/>
            <person name="Calvo E."/>
        </authorList>
    </citation>
    <scope>NUCLEOTIDE SEQUENCE</scope>
    <source>
        <tissue evidence="1">Salivary glands</tissue>
    </source>
</reference>
<dbReference type="EMBL" id="GGFM01010157">
    <property type="protein sequence ID" value="MBW30908.1"/>
    <property type="molecule type" value="Transcribed_RNA"/>
</dbReference>
<dbReference type="AlphaFoldDB" id="A0A2M3ZRB2"/>
<sequence length="78" mass="8872">MVIVLSGFFGVVLNGDHIALAATTHRKWNHLLELRTTLDTLFHDRCTILTRHHVTAGFEEYRCLSIGAHETFVDLLAR</sequence>
<protein>
    <submittedName>
        <fullName evidence="1">Putative secreted peptide</fullName>
    </submittedName>
</protein>
<name>A0A2M3ZRB2_9DIPT</name>
<evidence type="ECO:0000313" key="1">
    <source>
        <dbReference type="EMBL" id="MBW30908.1"/>
    </source>
</evidence>